<evidence type="ECO:0000313" key="5">
    <source>
        <dbReference type="EMBL" id="EMD34534.1"/>
    </source>
</evidence>
<dbReference type="STRING" id="914234.M2PF52"/>
<feature type="compositionally biased region" description="Low complexity" evidence="3">
    <location>
        <begin position="749"/>
        <end position="761"/>
    </location>
</feature>
<dbReference type="InterPro" id="IPR021109">
    <property type="entry name" value="Peptidase_aspartic_dom_sf"/>
</dbReference>
<dbReference type="SUPFAM" id="SSF57756">
    <property type="entry name" value="Retrovirus zinc finger-like domains"/>
    <property type="match status" value="1"/>
</dbReference>
<feature type="compositionally biased region" description="Basic and acidic residues" evidence="3">
    <location>
        <begin position="401"/>
        <end position="416"/>
    </location>
</feature>
<feature type="region of interest" description="Disordered" evidence="3">
    <location>
        <begin position="216"/>
        <end position="242"/>
    </location>
</feature>
<dbReference type="InterPro" id="IPR005162">
    <property type="entry name" value="Retrotrans_gag_dom"/>
</dbReference>
<feature type="compositionally biased region" description="Basic and acidic residues" evidence="3">
    <location>
        <begin position="114"/>
        <end position="136"/>
    </location>
</feature>
<feature type="region of interest" description="Disordered" evidence="3">
    <location>
        <begin position="739"/>
        <end position="798"/>
    </location>
</feature>
<dbReference type="CDD" id="cd00303">
    <property type="entry name" value="retropepsin_like"/>
    <property type="match status" value="1"/>
</dbReference>
<proteinExistence type="predicted"/>
<dbReference type="Pfam" id="PF00098">
    <property type="entry name" value="zf-CCHC"/>
    <property type="match status" value="1"/>
</dbReference>
<feature type="domain" description="CCHC-type" evidence="4">
    <location>
        <begin position="664"/>
        <end position="680"/>
    </location>
</feature>
<feature type="region of interest" description="Disordered" evidence="3">
    <location>
        <begin position="264"/>
        <end position="297"/>
    </location>
</feature>
<feature type="compositionally biased region" description="Basic and acidic residues" evidence="3">
    <location>
        <begin position="634"/>
        <end position="649"/>
    </location>
</feature>
<dbReference type="OrthoDB" id="1750432at2759"/>
<name>M2PF52_CERS8</name>
<gene>
    <name evidence="5" type="ORF">CERSUDRAFT_125630</name>
</gene>
<protein>
    <recommendedName>
        <fullName evidence="4">CCHC-type domain-containing protein</fullName>
    </recommendedName>
</protein>
<dbReference type="Proteomes" id="UP000016930">
    <property type="component" value="Unassembled WGS sequence"/>
</dbReference>
<feature type="region of interest" description="Disordered" evidence="3">
    <location>
        <begin position="1"/>
        <end position="81"/>
    </location>
</feature>
<dbReference type="Pfam" id="PF03732">
    <property type="entry name" value="Retrotrans_gag"/>
    <property type="match status" value="1"/>
</dbReference>
<dbReference type="Gene3D" id="4.10.60.10">
    <property type="entry name" value="Zinc finger, CCHC-type"/>
    <property type="match status" value="1"/>
</dbReference>
<keyword evidence="2" id="KW-0863">Zinc-finger</keyword>
<organism evidence="5 6">
    <name type="scientific">Ceriporiopsis subvermispora (strain B)</name>
    <name type="common">White-rot fungus</name>
    <name type="synonym">Gelatoporia subvermispora</name>
    <dbReference type="NCBI Taxonomy" id="914234"/>
    <lineage>
        <taxon>Eukaryota</taxon>
        <taxon>Fungi</taxon>
        <taxon>Dikarya</taxon>
        <taxon>Basidiomycota</taxon>
        <taxon>Agaricomycotina</taxon>
        <taxon>Agaricomycetes</taxon>
        <taxon>Polyporales</taxon>
        <taxon>Gelatoporiaceae</taxon>
        <taxon>Gelatoporia</taxon>
    </lineage>
</organism>
<sequence length="1207" mass="133342">MFTRSMARNLVPPSEEPKTPSVPGSDETLDSVAGYPSGEARPNLFTTGRRTAPPGGPAASLRPPPATRTEENSRDDDAEEEIIRSVLISEIQSERSDTDTSAVLEAGRTWLSHHKTDDSRPREPTGCAEDHWKAPTEHPPQVNKVDGGERITVDPTPRPQDEPGISGIAPGDQEAGPSSLEKGKTVDPRNWGSLDMDPEELDPRVQQRELDAYAKGGQYESLAVPSGNKRLSEPPIDGDRSEVESLRAEIETLKRMLAKVVTLEASRPPRDSTGLAGHKIEEDRGTTRRSEREKKLFTGIENASVRGAADNVVEAVLKPASLKSTRPRFSSLQPIAQVEPEGFLGRAFSDLKPKRTRGSRRSASRDTEGSDSSGGKQSESSNGYSSDSEVEVKGSSGRSAAKRDDKRPRLKPREPETYSGQADIEKFYKFMEQSKEYLAGYRLSKKRYAGALSHFLAGKAYSFYTLVVSGNPSEWSIHALFVGLFNYCFPADFRDRMRDKLDGFSQGNLSVREYSHELQRMFRVVDDFTKTQKVRKLWRGFKGYIVEGLISKEMSPTIDSWKAVLHAAEVLEEAARAKERANKRAEKVHAPSAKPNDAKDHRPKQRGDTRPGPDKREVPGTSRDSRGSNKSAPKARDGDRGDRAKHDQSKLSAAEKAQLAADGKCYLCKEIGHFARNCPRAAKVKTNRRDRAPGIYSSNIEFGSNDTEELRVLASRTISTTDLELNAIELVSGRQCVSVQDVTDDESGPPRSRQVSSSSSGSDDEMPPLALVSDSSEDGWGFDSDFSEDSDWEQEKLDSRVSEDLAFEHPDKGAALEDTVTLPRRVRCPLKIPLSTREGRRRYQIGDVYAARARELLLYHVAPLSTEPDKWSCVFYPIDPCRGQYVMMGGDLQEDVVLEGNWLRDPDFDVLAWYRSLVEPEIRMDYCYLGDTPGRMGDAAALAAEKALNREEPAPVGWVSAGGSLQRFVCRSGDLAICIWDSYLCLYSEVPSHLLEEPRFDLPNYYARMAWRRFGPGPWLLEDLDGELDALFGSCIEIRLCEGIELSAIRVAAAVETYPALQRNAATPRDFKRSVPEPVVVVVQINGEPARTLLDSGSLADFMSAKLAHQLGVTTFELAKPLPVHLAVQGSRAKISLGSTAGVEYQGIRESRYFDVVNLLNYDLILGVAGFKPHEGDSRIRGGLTYTGEECESARVKGSGFVWGALG</sequence>
<dbReference type="Pfam" id="PF08284">
    <property type="entry name" value="RVP_2"/>
    <property type="match status" value="1"/>
</dbReference>
<accession>M2PF52</accession>
<keyword evidence="2" id="KW-0479">Metal-binding</keyword>
<dbReference type="InterPro" id="IPR001878">
    <property type="entry name" value="Znf_CCHC"/>
</dbReference>
<feature type="compositionally biased region" description="Low complexity" evidence="3">
    <location>
        <begin position="370"/>
        <end position="387"/>
    </location>
</feature>
<feature type="compositionally biased region" description="Basic and acidic residues" evidence="3">
    <location>
        <begin position="278"/>
        <end position="296"/>
    </location>
</feature>
<evidence type="ECO:0000256" key="1">
    <source>
        <dbReference type="ARBA" id="ARBA00022664"/>
    </source>
</evidence>
<dbReference type="GO" id="GO:0008270">
    <property type="term" value="F:zinc ion binding"/>
    <property type="evidence" value="ECO:0007669"/>
    <property type="project" value="UniProtKB-KW"/>
</dbReference>
<keyword evidence="6" id="KW-1185">Reference proteome</keyword>
<dbReference type="AlphaFoldDB" id="M2PF52"/>
<evidence type="ECO:0000259" key="4">
    <source>
        <dbReference type="PROSITE" id="PS50158"/>
    </source>
</evidence>
<dbReference type="InterPro" id="IPR036875">
    <property type="entry name" value="Znf_CCHC_sf"/>
</dbReference>
<dbReference type="GO" id="GO:0003676">
    <property type="term" value="F:nucleic acid binding"/>
    <property type="evidence" value="ECO:0007669"/>
    <property type="project" value="InterPro"/>
</dbReference>
<dbReference type="SMART" id="SM00343">
    <property type="entry name" value="ZnF_C2HC"/>
    <property type="match status" value="1"/>
</dbReference>
<feature type="region of interest" description="Disordered" evidence="3">
    <location>
        <begin position="342"/>
        <end position="418"/>
    </location>
</feature>
<feature type="compositionally biased region" description="Basic and acidic residues" evidence="3">
    <location>
        <begin position="576"/>
        <end position="589"/>
    </location>
</feature>
<reference evidence="5 6" key="1">
    <citation type="journal article" date="2012" name="Proc. Natl. Acad. Sci. U.S.A.">
        <title>Comparative genomics of Ceriporiopsis subvermispora and Phanerochaete chrysosporium provide insight into selective ligninolysis.</title>
        <authorList>
            <person name="Fernandez-Fueyo E."/>
            <person name="Ruiz-Duenas F.J."/>
            <person name="Ferreira P."/>
            <person name="Floudas D."/>
            <person name="Hibbett D.S."/>
            <person name="Canessa P."/>
            <person name="Larrondo L.F."/>
            <person name="James T.Y."/>
            <person name="Seelenfreund D."/>
            <person name="Lobos S."/>
            <person name="Polanco R."/>
            <person name="Tello M."/>
            <person name="Honda Y."/>
            <person name="Watanabe T."/>
            <person name="Watanabe T."/>
            <person name="Ryu J.S."/>
            <person name="Kubicek C.P."/>
            <person name="Schmoll M."/>
            <person name="Gaskell J."/>
            <person name="Hammel K.E."/>
            <person name="St John F.J."/>
            <person name="Vanden Wymelenberg A."/>
            <person name="Sabat G."/>
            <person name="Splinter BonDurant S."/>
            <person name="Syed K."/>
            <person name="Yadav J.S."/>
            <person name="Doddapaneni H."/>
            <person name="Subramanian V."/>
            <person name="Lavin J.L."/>
            <person name="Oguiza J.A."/>
            <person name="Perez G."/>
            <person name="Pisabarro A.G."/>
            <person name="Ramirez L."/>
            <person name="Santoyo F."/>
            <person name="Master E."/>
            <person name="Coutinho P.M."/>
            <person name="Henrissat B."/>
            <person name="Lombard V."/>
            <person name="Magnuson J.K."/>
            <person name="Kuees U."/>
            <person name="Hori C."/>
            <person name="Igarashi K."/>
            <person name="Samejima M."/>
            <person name="Held B.W."/>
            <person name="Barry K.W."/>
            <person name="LaButti K.M."/>
            <person name="Lapidus A."/>
            <person name="Lindquist E.A."/>
            <person name="Lucas S.M."/>
            <person name="Riley R."/>
            <person name="Salamov A.A."/>
            <person name="Hoffmeister D."/>
            <person name="Schwenk D."/>
            <person name="Hadar Y."/>
            <person name="Yarden O."/>
            <person name="de Vries R.P."/>
            <person name="Wiebenga A."/>
            <person name="Stenlid J."/>
            <person name="Eastwood D."/>
            <person name="Grigoriev I.V."/>
            <person name="Berka R.M."/>
            <person name="Blanchette R.A."/>
            <person name="Kersten P."/>
            <person name="Martinez A.T."/>
            <person name="Vicuna R."/>
            <person name="Cullen D."/>
        </authorList>
    </citation>
    <scope>NUCLEOTIDE SEQUENCE [LARGE SCALE GENOMIC DNA]</scope>
    <source>
        <strain evidence="5 6">B</strain>
    </source>
</reference>
<dbReference type="Gene3D" id="2.40.70.10">
    <property type="entry name" value="Acid Proteases"/>
    <property type="match status" value="1"/>
</dbReference>
<evidence type="ECO:0000256" key="2">
    <source>
        <dbReference type="PROSITE-ProRule" id="PRU00047"/>
    </source>
</evidence>
<keyword evidence="1" id="KW-0507">mRNA processing</keyword>
<dbReference type="EMBL" id="KB445803">
    <property type="protein sequence ID" value="EMD34534.1"/>
    <property type="molecule type" value="Genomic_DNA"/>
</dbReference>
<evidence type="ECO:0000313" key="6">
    <source>
        <dbReference type="Proteomes" id="UP000016930"/>
    </source>
</evidence>
<dbReference type="HOGENOM" id="CLU_012455_0_0_1"/>
<keyword evidence="2" id="KW-0862">Zinc</keyword>
<feature type="compositionally biased region" description="Basic and acidic residues" evidence="3">
    <location>
        <begin position="596"/>
        <end position="627"/>
    </location>
</feature>
<feature type="region of interest" description="Disordered" evidence="3">
    <location>
        <begin position="111"/>
        <end position="201"/>
    </location>
</feature>
<dbReference type="PROSITE" id="PS50158">
    <property type="entry name" value="ZF_CCHC"/>
    <property type="match status" value="1"/>
</dbReference>
<evidence type="ECO:0000256" key="3">
    <source>
        <dbReference type="SAM" id="MobiDB-lite"/>
    </source>
</evidence>
<dbReference type="GO" id="GO:0006397">
    <property type="term" value="P:mRNA processing"/>
    <property type="evidence" value="ECO:0007669"/>
    <property type="project" value="UniProtKB-KW"/>
</dbReference>
<feature type="region of interest" description="Disordered" evidence="3">
    <location>
        <begin position="576"/>
        <end position="655"/>
    </location>
</feature>